<dbReference type="EMBL" id="HBUE01131249">
    <property type="protein sequence ID" value="CAG6496530.1"/>
    <property type="molecule type" value="Transcribed_RNA"/>
</dbReference>
<dbReference type="AlphaFoldDB" id="A0A8D8G6R0"/>
<sequence length="231" mass="25174">MHPAPNHGRKLQIPPEKVQRPTHGRQGRVRPQPPTARPRLRHQTRRAPPKVEIGKRTPQPPRGGNPRPALPHSRVRAHRQEQRTAKRQVRRQPQTPHDDPARGSAPGVGQDERGDAAQVLRPEEGNQQTAAGAAKCHEQCQQQPAQQFAVQCGRARVQECALEHSGPAGDGAGGGAAAERFAEGERKRRSAAQTGGRVGAGGRSAREDHRSVQGVRWPVNDDDCDRDQCSG</sequence>
<feature type="region of interest" description="Disordered" evidence="1">
    <location>
        <begin position="1"/>
        <end position="146"/>
    </location>
</feature>
<accession>A0A8D8G6R0</accession>
<evidence type="ECO:0000256" key="1">
    <source>
        <dbReference type="SAM" id="MobiDB-lite"/>
    </source>
</evidence>
<evidence type="ECO:0000313" key="2">
    <source>
        <dbReference type="EMBL" id="CAG6496530.1"/>
    </source>
</evidence>
<dbReference type="EMBL" id="HBUE01153877">
    <property type="protein sequence ID" value="CAG6506665.1"/>
    <property type="molecule type" value="Transcribed_RNA"/>
</dbReference>
<name>A0A8D8G6R0_CULPI</name>
<protein>
    <submittedName>
        <fullName evidence="2">(northern house mosquito) hypothetical protein</fullName>
    </submittedName>
</protein>
<feature type="compositionally biased region" description="Basic residues" evidence="1">
    <location>
        <begin position="38"/>
        <end position="48"/>
    </location>
</feature>
<dbReference type="EMBL" id="HBUE01258924">
    <property type="protein sequence ID" value="CAG6557981.1"/>
    <property type="molecule type" value="Transcribed_RNA"/>
</dbReference>
<feature type="region of interest" description="Disordered" evidence="1">
    <location>
        <begin position="164"/>
        <end position="231"/>
    </location>
</feature>
<proteinExistence type="predicted"/>
<reference evidence="2" key="1">
    <citation type="submission" date="2021-05" db="EMBL/GenBank/DDBJ databases">
        <authorList>
            <person name="Alioto T."/>
            <person name="Alioto T."/>
            <person name="Gomez Garrido J."/>
        </authorList>
    </citation>
    <scope>NUCLEOTIDE SEQUENCE</scope>
</reference>
<organism evidence="2">
    <name type="scientific">Culex pipiens</name>
    <name type="common">House mosquito</name>
    <dbReference type="NCBI Taxonomy" id="7175"/>
    <lineage>
        <taxon>Eukaryota</taxon>
        <taxon>Metazoa</taxon>
        <taxon>Ecdysozoa</taxon>
        <taxon>Arthropoda</taxon>
        <taxon>Hexapoda</taxon>
        <taxon>Insecta</taxon>
        <taxon>Pterygota</taxon>
        <taxon>Neoptera</taxon>
        <taxon>Endopterygota</taxon>
        <taxon>Diptera</taxon>
        <taxon>Nematocera</taxon>
        <taxon>Culicoidea</taxon>
        <taxon>Culicidae</taxon>
        <taxon>Culicinae</taxon>
        <taxon>Culicini</taxon>
        <taxon>Culex</taxon>
        <taxon>Culex</taxon>
    </lineage>
</organism>